<dbReference type="Gene3D" id="3.90.79.10">
    <property type="entry name" value="Nucleoside Triphosphate Pyrophosphohydrolase"/>
    <property type="match status" value="1"/>
</dbReference>
<dbReference type="InterPro" id="IPR020084">
    <property type="entry name" value="NUDIX_hydrolase_CS"/>
</dbReference>
<feature type="signal peptide" evidence="2">
    <location>
        <begin position="1"/>
        <end position="16"/>
    </location>
</feature>
<reference evidence="4 5" key="1">
    <citation type="submission" date="2021-01" db="EMBL/GenBank/DDBJ databases">
        <title>Chromosome-level genome assembly of a human fungal pathogen reveals clustering of transcriptionally co-regulated genes.</title>
        <authorList>
            <person name="Voorhies M."/>
            <person name="Cohen S."/>
            <person name="Shea T.P."/>
            <person name="Petrus S."/>
            <person name="Munoz J.F."/>
            <person name="Poplawski S."/>
            <person name="Goldman W.E."/>
            <person name="Michael T."/>
            <person name="Cuomo C.A."/>
            <person name="Sil A."/>
            <person name="Beyhan S."/>
        </authorList>
    </citation>
    <scope>NUCLEOTIDE SEQUENCE [LARGE SCALE GENOMIC DNA]</scope>
    <source>
        <strain evidence="4 5">G184AR</strain>
    </source>
</reference>
<evidence type="ECO:0000313" key="5">
    <source>
        <dbReference type="Proteomes" id="UP000670092"/>
    </source>
</evidence>
<evidence type="ECO:0000313" key="4">
    <source>
        <dbReference type="EMBL" id="KAG5293759.1"/>
    </source>
</evidence>
<organism evidence="4 5">
    <name type="scientific">Ajellomyces capsulatus</name>
    <name type="common">Darling's disease fungus</name>
    <name type="synonym">Histoplasma capsulatum</name>
    <dbReference type="NCBI Taxonomy" id="5037"/>
    <lineage>
        <taxon>Eukaryota</taxon>
        <taxon>Fungi</taxon>
        <taxon>Dikarya</taxon>
        <taxon>Ascomycota</taxon>
        <taxon>Pezizomycotina</taxon>
        <taxon>Eurotiomycetes</taxon>
        <taxon>Eurotiomycetidae</taxon>
        <taxon>Onygenales</taxon>
        <taxon>Ajellomycetaceae</taxon>
        <taxon>Histoplasma</taxon>
    </lineage>
</organism>
<sequence>MCMCILLSIPCPLAMSLDSDKSLHLCDAFSISCGTVTLDPTQAKMLLIRQNKNQEILLPKGRKNIGEALENAALRETYEETGFRVALFPLPIPTLATPEAAADTYGQLSAVTEPFAVSQRLVHNKLKLIFWFAAKGDSTTEPDMGTQQDGEDFEPIWAELDSGVQSLTFDDDRQIARAVIDVVSRAGYFSTAKLSGMNP</sequence>
<proteinExistence type="predicted"/>
<name>A0A8H7YQF1_AJECA</name>
<evidence type="ECO:0000256" key="1">
    <source>
        <dbReference type="ARBA" id="ARBA00022801"/>
    </source>
</evidence>
<keyword evidence="1" id="KW-0378">Hydrolase</keyword>
<comment type="caution">
    <text evidence="4">The sequence shown here is derived from an EMBL/GenBank/DDBJ whole genome shotgun (WGS) entry which is preliminary data.</text>
</comment>
<accession>A0A8H7YQF1</accession>
<dbReference type="EMBL" id="JAEVHI010000004">
    <property type="protein sequence ID" value="KAG5293759.1"/>
    <property type="molecule type" value="Genomic_DNA"/>
</dbReference>
<feature type="domain" description="Nudix hydrolase" evidence="3">
    <location>
        <begin position="28"/>
        <end position="181"/>
    </location>
</feature>
<dbReference type="GO" id="GO:0006167">
    <property type="term" value="P:AMP biosynthetic process"/>
    <property type="evidence" value="ECO:0007669"/>
    <property type="project" value="TreeGrafter"/>
</dbReference>
<feature type="chain" id="PRO_5034749307" description="Nudix hydrolase domain-containing protein" evidence="2">
    <location>
        <begin position="17"/>
        <end position="199"/>
    </location>
</feature>
<dbReference type="GO" id="GO:0004081">
    <property type="term" value="F:bis(5'-nucleosyl)-tetraphosphatase (asymmetrical) activity"/>
    <property type="evidence" value="ECO:0007669"/>
    <property type="project" value="TreeGrafter"/>
</dbReference>
<evidence type="ECO:0000256" key="2">
    <source>
        <dbReference type="SAM" id="SignalP"/>
    </source>
</evidence>
<dbReference type="PANTHER" id="PTHR21340">
    <property type="entry name" value="DIADENOSINE 5,5-P1,P4-TETRAPHOSPHATE PYROPHOSPHOHYDROLASE MUTT"/>
    <property type="match status" value="1"/>
</dbReference>
<gene>
    <name evidence="4" type="ORF">I7I52_05182</name>
</gene>
<evidence type="ECO:0000259" key="3">
    <source>
        <dbReference type="PROSITE" id="PS51462"/>
    </source>
</evidence>
<dbReference type="InterPro" id="IPR015797">
    <property type="entry name" value="NUDIX_hydrolase-like_dom_sf"/>
</dbReference>
<dbReference type="GO" id="GO:0006754">
    <property type="term" value="P:ATP biosynthetic process"/>
    <property type="evidence" value="ECO:0007669"/>
    <property type="project" value="TreeGrafter"/>
</dbReference>
<dbReference type="AlphaFoldDB" id="A0A8H7YQF1"/>
<dbReference type="SUPFAM" id="SSF55811">
    <property type="entry name" value="Nudix"/>
    <property type="match status" value="1"/>
</dbReference>
<dbReference type="InterPro" id="IPR051325">
    <property type="entry name" value="Nudix_hydrolase_domain"/>
</dbReference>
<dbReference type="OrthoDB" id="10259236at2759"/>
<protein>
    <recommendedName>
        <fullName evidence="3">Nudix hydrolase domain-containing protein</fullName>
    </recommendedName>
</protein>
<dbReference type="PROSITE" id="PS51462">
    <property type="entry name" value="NUDIX"/>
    <property type="match status" value="1"/>
</dbReference>
<dbReference type="Proteomes" id="UP000670092">
    <property type="component" value="Unassembled WGS sequence"/>
</dbReference>
<keyword evidence="2" id="KW-0732">Signal</keyword>
<dbReference type="InterPro" id="IPR000086">
    <property type="entry name" value="NUDIX_hydrolase_dom"/>
</dbReference>
<dbReference type="PANTHER" id="PTHR21340:SF0">
    <property type="entry name" value="BIS(5'-NUCLEOSYL)-TETRAPHOSPHATASE [ASYMMETRICAL]"/>
    <property type="match status" value="1"/>
</dbReference>
<dbReference type="VEuPathDB" id="FungiDB:I7I52_05182"/>
<dbReference type="PROSITE" id="PS00893">
    <property type="entry name" value="NUDIX_BOX"/>
    <property type="match status" value="1"/>
</dbReference>
<dbReference type="Pfam" id="PF00293">
    <property type="entry name" value="NUDIX"/>
    <property type="match status" value="1"/>
</dbReference>